<feature type="transmembrane region" description="Helical" evidence="1">
    <location>
        <begin position="23"/>
        <end position="45"/>
    </location>
</feature>
<keyword evidence="1" id="KW-1133">Transmembrane helix</keyword>
<dbReference type="Pfam" id="PF03372">
    <property type="entry name" value="Exo_endo_phos"/>
    <property type="match status" value="1"/>
</dbReference>
<evidence type="ECO:0000256" key="1">
    <source>
        <dbReference type="SAM" id="Phobius"/>
    </source>
</evidence>
<keyword evidence="1" id="KW-0472">Membrane</keyword>
<dbReference type="InterPro" id="IPR005135">
    <property type="entry name" value="Endo/exonuclease/phosphatase"/>
</dbReference>
<evidence type="ECO:0000313" key="4">
    <source>
        <dbReference type="Proteomes" id="UP001500767"/>
    </source>
</evidence>
<dbReference type="SUPFAM" id="SSF56219">
    <property type="entry name" value="DNase I-like"/>
    <property type="match status" value="1"/>
</dbReference>
<sequence length="337" mass="36056">MSASTSARTAWDSTPSRRRRPPVVVVVALVLLVPSVAATLLRVLAPSDDTGAMLASFVPYGLVTYALALVLLLLGLLVARRRRPLVVLTVVVALLTGLHLSWLAPFFVPDHRPVVGPSFTVLAQNVYLGQADTGRLSQVAQGADVVVLSETTRLFLRNLQTPAWDERYPYAVGDLSGPPSDTTIFSRFPLTDAQLLARSVSTQWIMTVEVPGREPVRLLGVHPCNPYCGGGAFARDHAVLEAAVLANLSRPLVVAGDLNAIDDHAPLQRLRADGMRSAADLVGAGWVPTYPANRAFPPLLPIDHVLVDDRLTATSLRSVRMPGSDHLGLLATLAGTD</sequence>
<feature type="transmembrane region" description="Helical" evidence="1">
    <location>
        <begin position="57"/>
        <end position="78"/>
    </location>
</feature>
<organism evidence="3 4">
    <name type="scientific">Microlunatus spumicola</name>
    <dbReference type="NCBI Taxonomy" id="81499"/>
    <lineage>
        <taxon>Bacteria</taxon>
        <taxon>Bacillati</taxon>
        <taxon>Actinomycetota</taxon>
        <taxon>Actinomycetes</taxon>
        <taxon>Propionibacteriales</taxon>
        <taxon>Propionibacteriaceae</taxon>
        <taxon>Microlunatus</taxon>
    </lineage>
</organism>
<protein>
    <recommendedName>
        <fullName evidence="2">Endonuclease/exonuclease/phosphatase domain-containing protein</fullName>
    </recommendedName>
</protein>
<gene>
    <name evidence="3" type="ORF">GCM10022197_40480</name>
</gene>
<comment type="caution">
    <text evidence="3">The sequence shown here is derived from an EMBL/GenBank/DDBJ whole genome shotgun (WGS) entry which is preliminary data.</text>
</comment>
<feature type="domain" description="Endonuclease/exonuclease/phosphatase" evidence="2">
    <location>
        <begin position="125"/>
        <end position="326"/>
    </location>
</feature>
<feature type="transmembrane region" description="Helical" evidence="1">
    <location>
        <begin position="85"/>
        <end position="108"/>
    </location>
</feature>
<evidence type="ECO:0000313" key="3">
    <source>
        <dbReference type="EMBL" id="GAA3578934.1"/>
    </source>
</evidence>
<dbReference type="Gene3D" id="3.60.10.10">
    <property type="entry name" value="Endonuclease/exonuclease/phosphatase"/>
    <property type="match status" value="1"/>
</dbReference>
<evidence type="ECO:0000259" key="2">
    <source>
        <dbReference type="Pfam" id="PF03372"/>
    </source>
</evidence>
<keyword evidence="1" id="KW-0812">Transmembrane</keyword>
<dbReference type="RefSeq" id="WP_204913096.1">
    <property type="nucleotide sequence ID" value="NZ_BAAAYR010000007.1"/>
</dbReference>
<dbReference type="InterPro" id="IPR036691">
    <property type="entry name" value="Endo/exonu/phosph_ase_sf"/>
</dbReference>
<proteinExistence type="predicted"/>
<accession>A0ABP6Y9H1</accession>
<reference evidence="4" key="1">
    <citation type="journal article" date="2019" name="Int. J. Syst. Evol. Microbiol.">
        <title>The Global Catalogue of Microorganisms (GCM) 10K type strain sequencing project: providing services to taxonomists for standard genome sequencing and annotation.</title>
        <authorList>
            <consortium name="The Broad Institute Genomics Platform"/>
            <consortium name="The Broad Institute Genome Sequencing Center for Infectious Disease"/>
            <person name="Wu L."/>
            <person name="Ma J."/>
        </authorList>
    </citation>
    <scope>NUCLEOTIDE SEQUENCE [LARGE SCALE GENOMIC DNA]</scope>
    <source>
        <strain evidence="4">JCM 16540</strain>
    </source>
</reference>
<dbReference type="EMBL" id="BAAAYR010000007">
    <property type="protein sequence ID" value="GAA3578934.1"/>
    <property type="molecule type" value="Genomic_DNA"/>
</dbReference>
<name>A0ABP6Y9H1_9ACTN</name>
<dbReference type="Proteomes" id="UP001500767">
    <property type="component" value="Unassembled WGS sequence"/>
</dbReference>
<keyword evidence="4" id="KW-1185">Reference proteome</keyword>